<keyword evidence="6" id="KW-1185">Reference proteome</keyword>
<keyword evidence="2" id="KW-0472">Membrane</keyword>
<evidence type="ECO:0000259" key="3">
    <source>
        <dbReference type="SMART" id="SM00014"/>
    </source>
</evidence>
<dbReference type="Gramene" id="mRNA:HanXRQr2_Chr16g0775691">
    <property type="protein sequence ID" value="mRNA:HanXRQr2_Chr16g0775691"/>
    <property type="gene ID" value="HanXRQr2_Chr16g0775691"/>
</dbReference>
<dbReference type="OMA" id="SKWIISA"/>
<evidence type="ECO:0000313" key="5">
    <source>
        <dbReference type="EMBL" id="OTF93234.1"/>
    </source>
</evidence>
<reference evidence="5" key="2">
    <citation type="submission" date="2017-02" db="EMBL/GenBank/DDBJ databases">
        <title>Sunflower complete genome.</title>
        <authorList>
            <person name="Langlade N."/>
            <person name="Munos S."/>
        </authorList>
    </citation>
    <scope>NUCLEOTIDE SEQUENCE [LARGE SCALE GENOMIC DNA]</scope>
    <source>
        <tissue evidence="5">Leaves</tissue>
    </source>
</reference>
<name>A0A251S3P6_HELAN</name>
<feature type="domain" description="Phosphatidic acid phosphatase type 2/haloperoxidase" evidence="3">
    <location>
        <begin position="105"/>
        <end position="215"/>
    </location>
</feature>
<protein>
    <submittedName>
        <fullName evidence="4">Phosphatidate phosphatase</fullName>
        <ecNumber evidence="4">3.1.3.4</ecNumber>
    </submittedName>
    <submittedName>
        <fullName evidence="5">Putative phosphatidic acid phosphatase (PAP2) family protein</fullName>
    </submittedName>
</protein>
<feature type="transmembrane region" description="Helical" evidence="2">
    <location>
        <begin position="105"/>
        <end position="123"/>
    </location>
</feature>
<dbReference type="SUPFAM" id="SSF48317">
    <property type="entry name" value="Acid phosphatase/Vanadium-dependent haloperoxidase"/>
    <property type="match status" value="1"/>
</dbReference>
<keyword evidence="2" id="KW-1133">Transmembrane helix</keyword>
<dbReference type="Gene3D" id="1.20.144.10">
    <property type="entry name" value="Phosphatidic acid phosphatase type 2/haloperoxidase"/>
    <property type="match status" value="1"/>
</dbReference>
<dbReference type="GO" id="GO:0009507">
    <property type="term" value="C:chloroplast"/>
    <property type="evidence" value="ECO:0000318"/>
    <property type="project" value="GO_Central"/>
</dbReference>
<dbReference type="GO" id="GO:0006651">
    <property type="term" value="P:diacylglycerol biosynthetic process"/>
    <property type="evidence" value="ECO:0000318"/>
    <property type="project" value="GO_Central"/>
</dbReference>
<keyword evidence="1 4" id="KW-0378">Hydrolase</keyword>
<dbReference type="Pfam" id="PF01569">
    <property type="entry name" value="PAP2"/>
    <property type="match status" value="1"/>
</dbReference>
<feature type="transmembrane region" description="Helical" evidence="2">
    <location>
        <begin position="78"/>
        <end position="99"/>
    </location>
</feature>
<organism evidence="5 6">
    <name type="scientific">Helianthus annuus</name>
    <name type="common">Common sunflower</name>
    <dbReference type="NCBI Taxonomy" id="4232"/>
    <lineage>
        <taxon>Eukaryota</taxon>
        <taxon>Viridiplantae</taxon>
        <taxon>Streptophyta</taxon>
        <taxon>Embryophyta</taxon>
        <taxon>Tracheophyta</taxon>
        <taxon>Spermatophyta</taxon>
        <taxon>Magnoliopsida</taxon>
        <taxon>eudicotyledons</taxon>
        <taxon>Gunneridae</taxon>
        <taxon>Pentapetalae</taxon>
        <taxon>asterids</taxon>
        <taxon>campanulids</taxon>
        <taxon>Asterales</taxon>
        <taxon>Asteraceae</taxon>
        <taxon>Asteroideae</taxon>
        <taxon>Heliantheae alliance</taxon>
        <taxon>Heliantheae</taxon>
        <taxon>Helianthus</taxon>
    </lineage>
</organism>
<feature type="transmembrane region" description="Helical" evidence="2">
    <location>
        <begin position="230"/>
        <end position="253"/>
    </location>
</feature>
<dbReference type="STRING" id="4232.A0A251S3P6"/>
<dbReference type="AlphaFoldDB" id="A0A251S3P6"/>
<evidence type="ECO:0000256" key="1">
    <source>
        <dbReference type="ARBA" id="ARBA00022801"/>
    </source>
</evidence>
<dbReference type="GO" id="GO:0008195">
    <property type="term" value="F:phosphatidate phosphatase activity"/>
    <property type="evidence" value="ECO:0000318"/>
    <property type="project" value="GO_Central"/>
</dbReference>
<evidence type="ECO:0000313" key="4">
    <source>
        <dbReference type="EMBL" id="KAF5762348.1"/>
    </source>
</evidence>
<evidence type="ECO:0000313" key="6">
    <source>
        <dbReference type="Proteomes" id="UP000215914"/>
    </source>
</evidence>
<evidence type="ECO:0000256" key="2">
    <source>
        <dbReference type="SAM" id="Phobius"/>
    </source>
</evidence>
<feature type="transmembrane region" description="Helical" evidence="2">
    <location>
        <begin position="200"/>
        <end position="218"/>
    </location>
</feature>
<feature type="transmembrane region" description="Helical" evidence="2">
    <location>
        <begin position="144"/>
        <end position="162"/>
    </location>
</feature>
<dbReference type="EC" id="3.1.3.4" evidence="4"/>
<dbReference type="InterPro" id="IPR036938">
    <property type="entry name" value="PAP2/HPO_sf"/>
</dbReference>
<proteinExistence type="predicted"/>
<reference evidence="4" key="3">
    <citation type="submission" date="2020-06" db="EMBL/GenBank/DDBJ databases">
        <title>Helianthus annuus Genome sequencing and assembly Release 2.</title>
        <authorList>
            <person name="Gouzy J."/>
            <person name="Langlade N."/>
            <person name="Munos S."/>
        </authorList>
    </citation>
    <scope>NUCLEOTIDE SEQUENCE</scope>
    <source>
        <tissue evidence="4">Leaves</tissue>
    </source>
</reference>
<reference evidence="4 6" key="1">
    <citation type="journal article" date="2017" name="Nature">
        <title>The sunflower genome provides insights into oil metabolism, flowering and Asterid evolution.</title>
        <authorList>
            <person name="Badouin H."/>
            <person name="Gouzy J."/>
            <person name="Grassa C.J."/>
            <person name="Murat F."/>
            <person name="Staton S.E."/>
            <person name="Cottret L."/>
            <person name="Lelandais-Briere C."/>
            <person name="Owens G.L."/>
            <person name="Carrere S."/>
            <person name="Mayjonade B."/>
            <person name="Legrand L."/>
            <person name="Gill N."/>
            <person name="Kane N.C."/>
            <person name="Bowers J.E."/>
            <person name="Hubner S."/>
            <person name="Bellec A."/>
            <person name="Berard A."/>
            <person name="Berges H."/>
            <person name="Blanchet N."/>
            <person name="Boniface M.C."/>
            <person name="Brunel D."/>
            <person name="Catrice O."/>
            <person name="Chaidir N."/>
            <person name="Claudel C."/>
            <person name="Donnadieu C."/>
            <person name="Faraut T."/>
            <person name="Fievet G."/>
            <person name="Helmstetter N."/>
            <person name="King M."/>
            <person name="Knapp S.J."/>
            <person name="Lai Z."/>
            <person name="Le Paslier M.C."/>
            <person name="Lippi Y."/>
            <person name="Lorenzon L."/>
            <person name="Mandel J.R."/>
            <person name="Marage G."/>
            <person name="Marchand G."/>
            <person name="Marquand E."/>
            <person name="Bret-Mestries E."/>
            <person name="Morien E."/>
            <person name="Nambeesan S."/>
            <person name="Nguyen T."/>
            <person name="Pegot-Espagnet P."/>
            <person name="Pouilly N."/>
            <person name="Raftis F."/>
            <person name="Sallet E."/>
            <person name="Schiex T."/>
            <person name="Thomas J."/>
            <person name="Vandecasteele C."/>
            <person name="Vares D."/>
            <person name="Vear F."/>
            <person name="Vautrin S."/>
            <person name="Crespi M."/>
            <person name="Mangin B."/>
            <person name="Burke J.M."/>
            <person name="Salse J."/>
            <person name="Munos S."/>
            <person name="Vincourt P."/>
            <person name="Rieseberg L.H."/>
            <person name="Langlade N.B."/>
        </authorList>
    </citation>
    <scope>NUCLEOTIDE SEQUENCE [LARGE SCALE GENOMIC DNA]</scope>
    <source>
        <strain evidence="6">cv. SF193</strain>
        <tissue evidence="4">Leaves</tissue>
    </source>
</reference>
<sequence>MAIFIDPPPTLNYHPKFKNFLCKTRPSCPSFCTLKQSTIVYRKSNSFKKTMASLSMETNFISVVDDDHKHISHKISGVHILVNTLSKWVVALTLGGFIIFRHDALALWAATGSVSNYILSIALKRVLKQKRPVSDEGLGPGMPSSHAQTVFFTLVFVIVSVIERMGLSGATMALGILLVAIGSYFSWLRVLLGYHTSSQVFVGTIVGSNVAILWFWAWEAIVSKAYNSNPWVQILLMIGVVCYYLVFIFYILWHLIKD</sequence>
<feature type="transmembrane region" description="Helical" evidence="2">
    <location>
        <begin position="168"/>
        <end position="188"/>
    </location>
</feature>
<gene>
    <name evidence="5" type="ORF">HannXRQ_Chr16g0530661</name>
    <name evidence="4" type="ORF">HanXRQr2_Chr16g0775691</name>
</gene>
<dbReference type="InParanoid" id="A0A251S3P6"/>
<dbReference type="InterPro" id="IPR000326">
    <property type="entry name" value="PAP2/HPO"/>
</dbReference>
<dbReference type="PANTHER" id="PTHR11247">
    <property type="entry name" value="PALMITOYL-PROTEIN THIOESTERASE/DOLICHYLDIPHOSPHATASE 1"/>
    <property type="match status" value="1"/>
</dbReference>
<dbReference type="Proteomes" id="UP000215914">
    <property type="component" value="Chromosome 16"/>
</dbReference>
<accession>A0A251S3P6</accession>
<dbReference type="PANTHER" id="PTHR11247:SF40">
    <property type="entry name" value="LIPID PHOSPHATE PHOSPHATASE EPSILON 1, CHLOROPLASTIC"/>
    <property type="match status" value="1"/>
</dbReference>
<dbReference type="EMBL" id="CM007905">
    <property type="protein sequence ID" value="OTF93234.1"/>
    <property type="molecule type" value="Genomic_DNA"/>
</dbReference>
<dbReference type="EMBL" id="MNCJ02000331">
    <property type="protein sequence ID" value="KAF5762348.1"/>
    <property type="molecule type" value="Genomic_DNA"/>
</dbReference>
<keyword evidence="2" id="KW-0812">Transmembrane</keyword>
<dbReference type="SMART" id="SM00014">
    <property type="entry name" value="acidPPc"/>
    <property type="match status" value="1"/>
</dbReference>